<evidence type="ECO:0000313" key="2">
    <source>
        <dbReference type="Proteomes" id="UP000320421"/>
    </source>
</evidence>
<reference evidence="1 2" key="1">
    <citation type="submission" date="2019-02" db="EMBL/GenBank/DDBJ databases">
        <title>Deep-cultivation of Planctomycetes and their phenomic and genomic characterization uncovers novel biology.</title>
        <authorList>
            <person name="Wiegand S."/>
            <person name="Jogler M."/>
            <person name="Boedeker C."/>
            <person name="Pinto D."/>
            <person name="Vollmers J."/>
            <person name="Rivas-Marin E."/>
            <person name="Kohn T."/>
            <person name="Peeters S.H."/>
            <person name="Heuer A."/>
            <person name="Rast P."/>
            <person name="Oberbeckmann S."/>
            <person name="Bunk B."/>
            <person name="Jeske O."/>
            <person name="Meyerdierks A."/>
            <person name="Storesund J.E."/>
            <person name="Kallscheuer N."/>
            <person name="Luecker S."/>
            <person name="Lage O.M."/>
            <person name="Pohl T."/>
            <person name="Merkel B.J."/>
            <person name="Hornburger P."/>
            <person name="Mueller R.-W."/>
            <person name="Bruemmer F."/>
            <person name="Labrenz M."/>
            <person name="Spormann A.M."/>
            <person name="Op den Camp H."/>
            <person name="Overmann J."/>
            <person name="Amann R."/>
            <person name="Jetten M.S.M."/>
            <person name="Mascher T."/>
            <person name="Medema M.H."/>
            <person name="Devos D.P."/>
            <person name="Kaster A.-K."/>
            <person name="Ovreas L."/>
            <person name="Rohde M."/>
            <person name="Galperin M.Y."/>
            <person name="Jogler C."/>
        </authorList>
    </citation>
    <scope>NUCLEOTIDE SEQUENCE [LARGE SCALE GENOMIC DNA]</scope>
    <source>
        <strain evidence="1 2">HG66A1</strain>
    </source>
</reference>
<accession>A0A517PNW6</accession>
<evidence type="ECO:0000313" key="1">
    <source>
        <dbReference type="EMBL" id="QDT21038.1"/>
    </source>
</evidence>
<protein>
    <submittedName>
        <fullName evidence="1">Uncharacterized protein</fullName>
    </submittedName>
</protein>
<dbReference type="EMBL" id="CP036266">
    <property type="protein sequence ID" value="QDT21038.1"/>
    <property type="molecule type" value="Genomic_DNA"/>
</dbReference>
<proteinExistence type="predicted"/>
<keyword evidence="2" id="KW-1185">Reference proteome</keyword>
<gene>
    <name evidence="1" type="ORF">HG66A1_28310</name>
</gene>
<name>A0A517PNW6_9PLAN</name>
<dbReference type="AlphaFoldDB" id="A0A517PNW6"/>
<organism evidence="1 2">
    <name type="scientific">Gimesia chilikensis</name>
    <dbReference type="NCBI Taxonomy" id="2605989"/>
    <lineage>
        <taxon>Bacteria</taxon>
        <taxon>Pseudomonadati</taxon>
        <taxon>Planctomycetota</taxon>
        <taxon>Planctomycetia</taxon>
        <taxon>Planctomycetales</taxon>
        <taxon>Planctomycetaceae</taxon>
        <taxon>Gimesia</taxon>
    </lineage>
</organism>
<sequence length="62" mass="7281">MRVGFEKILVFVFSNEGTTPEHSYWFVVQSSDKINGWLVLQRATVWRISDRHDRSSFAAQFC</sequence>
<dbReference type="Proteomes" id="UP000320421">
    <property type="component" value="Chromosome"/>
</dbReference>